<dbReference type="FunFam" id="3.10.290.10:FF:000003">
    <property type="entry name" value="Pseudouridine synthase"/>
    <property type="match status" value="1"/>
</dbReference>
<name>A0A839SSN7_9PROT</name>
<dbReference type="InterPro" id="IPR006145">
    <property type="entry name" value="PsdUridine_synth_RsuA/RluA"/>
</dbReference>
<dbReference type="InterPro" id="IPR000748">
    <property type="entry name" value="PsdUridine_synth_RsuA/RluB/E/F"/>
</dbReference>
<reference evidence="9 10" key="1">
    <citation type="submission" date="2020-08" db="EMBL/GenBank/DDBJ databases">
        <title>Genomic Encyclopedia of Type Strains, Phase III (KMG-III): the genomes of soil and plant-associated and newly described type strains.</title>
        <authorList>
            <person name="Whitman W."/>
        </authorList>
    </citation>
    <scope>NUCLEOTIDE SEQUENCE [LARGE SCALE GENOMIC DNA]</scope>
    <source>
        <strain evidence="9 10">CECT 8803</strain>
    </source>
</reference>
<dbReference type="InterPro" id="IPR020103">
    <property type="entry name" value="PsdUridine_synth_cat_dom_sf"/>
</dbReference>
<evidence type="ECO:0000256" key="1">
    <source>
        <dbReference type="ARBA" id="ARBA00000073"/>
    </source>
</evidence>
<dbReference type="Gene3D" id="3.30.70.1560">
    <property type="entry name" value="Alpha-L RNA-binding motif"/>
    <property type="match status" value="1"/>
</dbReference>
<feature type="region of interest" description="Disordered" evidence="7">
    <location>
        <begin position="252"/>
        <end position="287"/>
    </location>
</feature>
<keyword evidence="3 5" id="KW-0694">RNA-binding</keyword>
<feature type="compositionally biased region" description="Basic and acidic residues" evidence="7">
    <location>
        <begin position="278"/>
        <end position="287"/>
    </location>
</feature>
<dbReference type="Proteomes" id="UP000581135">
    <property type="component" value="Unassembled WGS sequence"/>
</dbReference>
<dbReference type="InterPro" id="IPR042092">
    <property type="entry name" value="PsdUridine_s_RsuA/RluB/E/F_cat"/>
</dbReference>
<keyword evidence="10" id="KW-1185">Reference proteome</keyword>
<feature type="domain" description="RNA-binding S4" evidence="8">
    <location>
        <begin position="16"/>
        <end position="75"/>
    </location>
</feature>
<dbReference type="PANTHER" id="PTHR47683:SF3">
    <property type="entry name" value="RIBOSOMAL LARGE SUBUNIT PSEUDOURIDINE SYNTHASE B"/>
    <property type="match status" value="1"/>
</dbReference>
<evidence type="ECO:0000256" key="6">
    <source>
        <dbReference type="RuleBase" id="RU003887"/>
    </source>
</evidence>
<sequence>MASEDKEIQPEKSGKQRLAKAIARAGLCSRREAEAWIAEGRVTVNGETVLSPALDVTADHRITVDGRPLPAPERPRVFRFHKPAGVVVTARDELGRRTIYDLLPSGLPRLQPVGRLDLNTEGLLLLTNDGEVKRSLELPSRGWLRCYRVRVFGTVDEARLAALKDGLTIDGFSYGPIDAKLERKTESNAWLTMGLREGKNREIRKVLEHLGLMVNRLIRTSYGPLQLGNLTRGAVSEVPRGVLRDQMGIGEPIKDRTGFAKAKPRANRPLQKARRKPRTEENANRRR</sequence>
<dbReference type="EC" id="5.4.99.-" evidence="6"/>
<dbReference type="Gene3D" id="3.30.70.580">
    <property type="entry name" value="Pseudouridine synthase I, catalytic domain, N-terminal subdomain"/>
    <property type="match status" value="1"/>
</dbReference>
<evidence type="ECO:0000313" key="9">
    <source>
        <dbReference type="EMBL" id="MBB3065338.1"/>
    </source>
</evidence>
<dbReference type="SUPFAM" id="SSF55174">
    <property type="entry name" value="Alpha-L RNA-binding motif"/>
    <property type="match status" value="1"/>
</dbReference>
<dbReference type="Pfam" id="PF00849">
    <property type="entry name" value="PseudoU_synth_2"/>
    <property type="match status" value="1"/>
</dbReference>
<dbReference type="InterPro" id="IPR036986">
    <property type="entry name" value="S4_RNA-bd_sf"/>
</dbReference>
<comment type="similarity">
    <text evidence="2 6">Belongs to the pseudouridine synthase RsuA family.</text>
</comment>
<dbReference type="GO" id="GO:0120159">
    <property type="term" value="F:rRNA pseudouridine synthase activity"/>
    <property type="evidence" value="ECO:0007669"/>
    <property type="project" value="UniProtKB-ARBA"/>
</dbReference>
<dbReference type="GO" id="GO:0000455">
    <property type="term" value="P:enzyme-directed rRNA pseudouridine synthesis"/>
    <property type="evidence" value="ECO:0007669"/>
    <property type="project" value="UniProtKB-ARBA"/>
</dbReference>
<evidence type="ECO:0000256" key="5">
    <source>
        <dbReference type="PROSITE-ProRule" id="PRU00182"/>
    </source>
</evidence>
<dbReference type="SMART" id="SM00363">
    <property type="entry name" value="S4"/>
    <property type="match status" value="1"/>
</dbReference>
<dbReference type="Gene3D" id="3.10.290.10">
    <property type="entry name" value="RNA-binding S4 domain"/>
    <property type="match status" value="1"/>
</dbReference>
<dbReference type="AlphaFoldDB" id="A0A839SSN7"/>
<evidence type="ECO:0000256" key="7">
    <source>
        <dbReference type="SAM" id="MobiDB-lite"/>
    </source>
</evidence>
<dbReference type="NCBIfam" id="TIGR00093">
    <property type="entry name" value="pseudouridine synthase"/>
    <property type="match status" value="1"/>
</dbReference>
<dbReference type="CDD" id="cd00165">
    <property type="entry name" value="S4"/>
    <property type="match status" value="1"/>
</dbReference>
<feature type="compositionally biased region" description="Basic residues" evidence="7">
    <location>
        <begin position="262"/>
        <end position="277"/>
    </location>
</feature>
<dbReference type="InterPro" id="IPR050343">
    <property type="entry name" value="RsuA_PseudoU_synthase"/>
</dbReference>
<accession>A0A839SSN7</accession>
<organism evidence="9 10">
    <name type="scientific">Limibacillus halophilus</name>
    <dbReference type="NCBI Taxonomy" id="1579333"/>
    <lineage>
        <taxon>Bacteria</taxon>
        <taxon>Pseudomonadati</taxon>
        <taxon>Pseudomonadota</taxon>
        <taxon>Alphaproteobacteria</taxon>
        <taxon>Rhodospirillales</taxon>
        <taxon>Rhodovibrionaceae</taxon>
        <taxon>Limibacillus</taxon>
    </lineage>
</organism>
<protein>
    <recommendedName>
        <fullName evidence="6">Pseudouridine synthase</fullName>
        <ecNumber evidence="6">5.4.99.-</ecNumber>
    </recommendedName>
</protein>
<dbReference type="RefSeq" id="WP_322091228.1">
    <property type="nucleotide sequence ID" value="NZ_JACHXA010000003.1"/>
</dbReference>
<evidence type="ECO:0000256" key="3">
    <source>
        <dbReference type="ARBA" id="ARBA00022884"/>
    </source>
</evidence>
<gene>
    <name evidence="9" type="ORF">FHR98_001617</name>
</gene>
<evidence type="ECO:0000256" key="2">
    <source>
        <dbReference type="ARBA" id="ARBA00008348"/>
    </source>
</evidence>
<evidence type="ECO:0000259" key="8">
    <source>
        <dbReference type="SMART" id="SM00363"/>
    </source>
</evidence>
<comment type="caution">
    <text evidence="9">The sequence shown here is derived from an EMBL/GenBank/DDBJ whole genome shotgun (WGS) entry which is preliminary data.</text>
</comment>
<dbReference type="Pfam" id="PF01479">
    <property type="entry name" value="S4"/>
    <property type="match status" value="1"/>
</dbReference>
<evidence type="ECO:0000313" key="10">
    <source>
        <dbReference type="Proteomes" id="UP000581135"/>
    </source>
</evidence>
<dbReference type="InterPro" id="IPR018496">
    <property type="entry name" value="PsdUridine_synth_RsuA/RluB_CS"/>
</dbReference>
<evidence type="ECO:0000256" key="4">
    <source>
        <dbReference type="ARBA" id="ARBA00023235"/>
    </source>
</evidence>
<dbReference type="GO" id="GO:0003723">
    <property type="term" value="F:RNA binding"/>
    <property type="evidence" value="ECO:0007669"/>
    <property type="project" value="UniProtKB-KW"/>
</dbReference>
<dbReference type="InterPro" id="IPR020094">
    <property type="entry name" value="TruA/RsuA/RluB/E/F_N"/>
</dbReference>
<keyword evidence="4 6" id="KW-0413">Isomerase</keyword>
<dbReference type="PANTHER" id="PTHR47683">
    <property type="entry name" value="PSEUDOURIDINE SYNTHASE FAMILY PROTEIN-RELATED"/>
    <property type="match status" value="1"/>
</dbReference>
<dbReference type="SUPFAM" id="SSF55120">
    <property type="entry name" value="Pseudouridine synthase"/>
    <property type="match status" value="1"/>
</dbReference>
<dbReference type="PROSITE" id="PS01149">
    <property type="entry name" value="PSI_RSU"/>
    <property type="match status" value="1"/>
</dbReference>
<dbReference type="PROSITE" id="PS50889">
    <property type="entry name" value="S4"/>
    <property type="match status" value="1"/>
</dbReference>
<comment type="catalytic activity">
    <reaction evidence="1">
        <text>a uridine in RNA = a pseudouridine in RNA</text>
        <dbReference type="Rhea" id="RHEA:48348"/>
        <dbReference type="Rhea" id="RHEA-COMP:12068"/>
        <dbReference type="Rhea" id="RHEA-COMP:12069"/>
        <dbReference type="ChEBI" id="CHEBI:65314"/>
        <dbReference type="ChEBI" id="CHEBI:65315"/>
    </reaction>
</comment>
<dbReference type="EMBL" id="JACHXA010000003">
    <property type="protein sequence ID" value="MBB3065338.1"/>
    <property type="molecule type" value="Genomic_DNA"/>
</dbReference>
<proteinExistence type="inferred from homology"/>
<dbReference type="InterPro" id="IPR002942">
    <property type="entry name" value="S4_RNA-bd"/>
</dbReference>